<proteinExistence type="predicted"/>
<evidence type="ECO:0000256" key="2">
    <source>
        <dbReference type="ARBA" id="ARBA00023274"/>
    </source>
</evidence>
<feature type="domain" description="Large ribosomal subunit protein bL12 C-terminal" evidence="4">
    <location>
        <begin position="63"/>
        <end position="116"/>
    </location>
</feature>
<dbReference type="SUPFAM" id="SSF54736">
    <property type="entry name" value="ClpS-like"/>
    <property type="match status" value="1"/>
</dbReference>
<evidence type="ECO:0000259" key="4">
    <source>
        <dbReference type="Pfam" id="PF00542"/>
    </source>
</evidence>
<dbReference type="Proteomes" id="UP001603857">
    <property type="component" value="Unassembled WGS sequence"/>
</dbReference>
<dbReference type="InterPro" id="IPR017956">
    <property type="entry name" value="AT_hook_DNA-bd_motif"/>
</dbReference>
<gene>
    <name evidence="5" type="ORF">Fmac_021226</name>
</gene>
<keyword evidence="1" id="KW-0689">Ribosomal protein</keyword>
<dbReference type="PANTHER" id="PTHR45987:SF11">
    <property type="entry name" value="OS07G0626100 PROTEIN"/>
    <property type="match status" value="1"/>
</dbReference>
<keyword evidence="2" id="KW-0687">Ribonucleoprotein</keyword>
<comment type="caution">
    <text evidence="5">The sequence shown here is derived from an EMBL/GenBank/DDBJ whole genome shotgun (WGS) entry which is preliminary data.</text>
</comment>
<evidence type="ECO:0000313" key="6">
    <source>
        <dbReference type="Proteomes" id="UP001603857"/>
    </source>
</evidence>
<dbReference type="EMBL" id="JBGMDY010000007">
    <property type="protein sequence ID" value="KAL2327799.1"/>
    <property type="molecule type" value="Genomic_DNA"/>
</dbReference>
<dbReference type="InterPro" id="IPR000206">
    <property type="entry name" value="Ribosomal_bL12"/>
</dbReference>
<dbReference type="InterPro" id="IPR013823">
    <property type="entry name" value="Ribosomal_bL12_C"/>
</dbReference>
<evidence type="ECO:0000256" key="3">
    <source>
        <dbReference type="SAM" id="MobiDB-lite"/>
    </source>
</evidence>
<dbReference type="Pfam" id="PF02178">
    <property type="entry name" value="AT_hook"/>
    <property type="match status" value="1"/>
</dbReference>
<dbReference type="GO" id="GO:1990904">
    <property type="term" value="C:ribonucleoprotein complex"/>
    <property type="evidence" value="ECO:0007669"/>
    <property type="project" value="UniProtKB-KW"/>
</dbReference>
<evidence type="ECO:0000313" key="5">
    <source>
        <dbReference type="EMBL" id="KAL2327799.1"/>
    </source>
</evidence>
<dbReference type="PANTHER" id="PTHR45987">
    <property type="entry name" value="39S RIBOSOMAL PROTEIN L12"/>
    <property type="match status" value="1"/>
</dbReference>
<sequence length="121" mass="13340">MPSCLRLNPYFNNAATINTTLKPCAFPSDSAKKKRGRPRKWASTARAPPPLPLLPYPSPPIVAKIKITKEVRAFTDLGLKEAKDLVEKVPCVLKKAVTKDEAKPIMEKLKELGVAVVCFNI</sequence>
<accession>A0ABD1LW79</accession>
<dbReference type="GO" id="GO:0005840">
    <property type="term" value="C:ribosome"/>
    <property type="evidence" value="ECO:0007669"/>
    <property type="project" value="UniProtKB-KW"/>
</dbReference>
<dbReference type="AlphaFoldDB" id="A0ABD1LW79"/>
<keyword evidence="6" id="KW-1185">Reference proteome</keyword>
<reference evidence="5 6" key="1">
    <citation type="submission" date="2024-08" db="EMBL/GenBank/DDBJ databases">
        <title>Insights into the chromosomal genome structure of Flemingia macrophylla.</title>
        <authorList>
            <person name="Ding Y."/>
            <person name="Zhao Y."/>
            <person name="Bi W."/>
            <person name="Wu M."/>
            <person name="Zhao G."/>
            <person name="Gong Y."/>
            <person name="Li W."/>
            <person name="Zhang P."/>
        </authorList>
    </citation>
    <scope>NUCLEOTIDE SEQUENCE [LARGE SCALE GENOMIC DNA]</scope>
    <source>
        <strain evidence="5">DYQJB</strain>
        <tissue evidence="5">Leaf</tissue>
    </source>
</reference>
<dbReference type="CDD" id="cd00387">
    <property type="entry name" value="Ribosomal_L7_L12"/>
    <property type="match status" value="1"/>
</dbReference>
<feature type="region of interest" description="Disordered" evidence="3">
    <location>
        <begin position="27"/>
        <end position="47"/>
    </location>
</feature>
<protein>
    <recommendedName>
        <fullName evidence="4">Large ribosomal subunit protein bL12 C-terminal domain-containing protein</fullName>
    </recommendedName>
</protein>
<dbReference type="InterPro" id="IPR014719">
    <property type="entry name" value="Ribosomal_bL12_C/ClpS-like"/>
</dbReference>
<organism evidence="5 6">
    <name type="scientific">Flemingia macrophylla</name>
    <dbReference type="NCBI Taxonomy" id="520843"/>
    <lineage>
        <taxon>Eukaryota</taxon>
        <taxon>Viridiplantae</taxon>
        <taxon>Streptophyta</taxon>
        <taxon>Embryophyta</taxon>
        <taxon>Tracheophyta</taxon>
        <taxon>Spermatophyta</taxon>
        <taxon>Magnoliopsida</taxon>
        <taxon>eudicotyledons</taxon>
        <taxon>Gunneridae</taxon>
        <taxon>Pentapetalae</taxon>
        <taxon>rosids</taxon>
        <taxon>fabids</taxon>
        <taxon>Fabales</taxon>
        <taxon>Fabaceae</taxon>
        <taxon>Papilionoideae</taxon>
        <taxon>50 kb inversion clade</taxon>
        <taxon>NPAAA clade</taxon>
        <taxon>indigoferoid/millettioid clade</taxon>
        <taxon>Phaseoleae</taxon>
        <taxon>Flemingia</taxon>
    </lineage>
</organism>
<dbReference type="Pfam" id="PF00542">
    <property type="entry name" value="Ribosomal_L12"/>
    <property type="match status" value="1"/>
</dbReference>
<evidence type="ECO:0000256" key="1">
    <source>
        <dbReference type="ARBA" id="ARBA00022980"/>
    </source>
</evidence>
<name>A0ABD1LW79_9FABA</name>
<dbReference type="Gene3D" id="3.30.1390.10">
    <property type="match status" value="1"/>
</dbReference>